<dbReference type="GO" id="GO:0016301">
    <property type="term" value="F:kinase activity"/>
    <property type="evidence" value="ECO:0007669"/>
    <property type="project" value="UniProtKB-KW"/>
</dbReference>
<sequence length="199" mass="21056">ISSVVVPALLFGQPCLLPLAPSFAATFSPTAAFVATVSSFWSTPSVPLSPEFACGGEPNRAFLLGGGREGCPTPSSSVDDSTWTIEGPESSLSAGAFAPLLRGGGISPTLAHNKNTDLSLPALYTMFVMADAAISALLGNPTLCSLIHTLVNGLSRYPYTLLGIHTMCIIPHVPAYCVYFTTGYRQTGKTEKFYHFQKY</sequence>
<name>A0A0A1WYA0_ZEUCU</name>
<reference evidence="1" key="2">
    <citation type="journal article" date="2015" name="Gigascience">
        <title>Reconstructing a comprehensive transcriptome assembly of a white-pupal translocated strain of the pest fruit fly Bactrocera cucurbitae.</title>
        <authorList>
            <person name="Sim S.B."/>
            <person name="Calla B."/>
            <person name="Hall B."/>
            <person name="DeRego T."/>
            <person name="Geib S.M."/>
        </authorList>
    </citation>
    <scope>NUCLEOTIDE SEQUENCE</scope>
</reference>
<reference evidence="1" key="1">
    <citation type="submission" date="2014-11" db="EMBL/GenBank/DDBJ databases">
        <authorList>
            <person name="Geib S."/>
        </authorList>
    </citation>
    <scope>NUCLEOTIDE SEQUENCE</scope>
</reference>
<organism evidence="1">
    <name type="scientific">Zeugodacus cucurbitae</name>
    <name type="common">Melon fruit fly</name>
    <name type="synonym">Bactrocera cucurbitae</name>
    <dbReference type="NCBI Taxonomy" id="28588"/>
    <lineage>
        <taxon>Eukaryota</taxon>
        <taxon>Metazoa</taxon>
        <taxon>Ecdysozoa</taxon>
        <taxon>Arthropoda</taxon>
        <taxon>Hexapoda</taxon>
        <taxon>Insecta</taxon>
        <taxon>Pterygota</taxon>
        <taxon>Neoptera</taxon>
        <taxon>Endopterygota</taxon>
        <taxon>Diptera</taxon>
        <taxon>Brachycera</taxon>
        <taxon>Muscomorpha</taxon>
        <taxon>Tephritoidea</taxon>
        <taxon>Tephritidae</taxon>
        <taxon>Zeugodacus</taxon>
        <taxon>Zeugodacus</taxon>
    </lineage>
</organism>
<accession>A0A0A1WYA0</accession>
<feature type="non-terminal residue" evidence="1">
    <location>
        <position position="1"/>
    </location>
</feature>
<evidence type="ECO:0000313" key="1">
    <source>
        <dbReference type="EMBL" id="JAD03368.1"/>
    </source>
</evidence>
<dbReference type="EMBL" id="GBXI01010924">
    <property type="protein sequence ID" value="JAD03368.1"/>
    <property type="molecule type" value="Transcribed_RNA"/>
</dbReference>
<dbReference type="AlphaFoldDB" id="A0A0A1WYA0"/>
<gene>
    <name evidence="1" type="primary">aceK</name>
    <name evidence="1" type="ORF">g.29776</name>
</gene>
<keyword evidence="1" id="KW-0808">Transferase</keyword>
<keyword evidence="1" id="KW-0418">Kinase</keyword>
<protein>
    <submittedName>
        <fullName evidence="1">Isocitrate dehydrogenase kinase/phosphatase</fullName>
    </submittedName>
</protein>
<proteinExistence type="predicted"/>